<accession>A0A9P1DXR4</accession>
<feature type="non-terminal residue" evidence="2">
    <location>
        <position position="152"/>
    </location>
</feature>
<gene>
    <name evidence="2" type="ORF">CEURO_LOCUS1662</name>
</gene>
<organism evidence="2 3">
    <name type="scientific">Cuscuta europaea</name>
    <name type="common">European dodder</name>
    <dbReference type="NCBI Taxonomy" id="41803"/>
    <lineage>
        <taxon>Eukaryota</taxon>
        <taxon>Viridiplantae</taxon>
        <taxon>Streptophyta</taxon>
        <taxon>Embryophyta</taxon>
        <taxon>Tracheophyta</taxon>
        <taxon>Spermatophyta</taxon>
        <taxon>Magnoliopsida</taxon>
        <taxon>eudicotyledons</taxon>
        <taxon>Gunneridae</taxon>
        <taxon>Pentapetalae</taxon>
        <taxon>asterids</taxon>
        <taxon>lamiids</taxon>
        <taxon>Solanales</taxon>
        <taxon>Convolvulaceae</taxon>
        <taxon>Cuscuteae</taxon>
        <taxon>Cuscuta</taxon>
        <taxon>Cuscuta subgen. Cuscuta</taxon>
    </lineage>
</organism>
<feature type="domain" description="DUF4216" evidence="1">
    <location>
        <begin position="2"/>
        <end position="41"/>
    </location>
</feature>
<evidence type="ECO:0000259" key="1">
    <source>
        <dbReference type="Pfam" id="PF13952"/>
    </source>
</evidence>
<dbReference type="EMBL" id="CAMAPE010000004">
    <property type="protein sequence ID" value="CAH9060996.1"/>
    <property type="molecule type" value="Genomic_DNA"/>
</dbReference>
<dbReference type="Proteomes" id="UP001152484">
    <property type="component" value="Unassembled WGS sequence"/>
</dbReference>
<keyword evidence="3" id="KW-1185">Reference proteome</keyword>
<dbReference type="Pfam" id="PF13952">
    <property type="entry name" value="DUF4216"/>
    <property type="match status" value="1"/>
</dbReference>
<sequence>MYNMIDVNHSRVYTKNEPFILAQQADQVYYAEYPSTRRTQNPWVCACTVRPSKIVSQTQHKDVDLDAFQQHFFQSPPIVETVNHHIQLSDPNGGSVEVMPEMHLPDLTPPFEREIVEMHEEQQNAQYQEEGEWIDDSDTEEDVVYVENNDSD</sequence>
<evidence type="ECO:0000313" key="3">
    <source>
        <dbReference type="Proteomes" id="UP001152484"/>
    </source>
</evidence>
<dbReference type="OrthoDB" id="1100107at2759"/>
<protein>
    <recommendedName>
        <fullName evidence="1">DUF4216 domain-containing protein</fullName>
    </recommendedName>
</protein>
<comment type="caution">
    <text evidence="2">The sequence shown here is derived from an EMBL/GenBank/DDBJ whole genome shotgun (WGS) entry which is preliminary data.</text>
</comment>
<evidence type="ECO:0000313" key="2">
    <source>
        <dbReference type="EMBL" id="CAH9060996.1"/>
    </source>
</evidence>
<proteinExistence type="predicted"/>
<reference evidence="2" key="1">
    <citation type="submission" date="2022-07" db="EMBL/GenBank/DDBJ databases">
        <authorList>
            <person name="Macas J."/>
            <person name="Novak P."/>
            <person name="Neumann P."/>
        </authorList>
    </citation>
    <scope>NUCLEOTIDE SEQUENCE</scope>
</reference>
<name>A0A9P1DXR4_CUSEU</name>
<dbReference type="AlphaFoldDB" id="A0A9P1DXR4"/>
<dbReference type="InterPro" id="IPR025312">
    <property type="entry name" value="DUF4216"/>
</dbReference>